<keyword evidence="3" id="KW-0813">Transport</keyword>
<evidence type="ECO:0000256" key="2">
    <source>
        <dbReference type="ARBA" id="ARBA00007613"/>
    </source>
</evidence>
<dbReference type="SUPFAM" id="SSF56954">
    <property type="entry name" value="Outer membrane efflux proteins (OEP)"/>
    <property type="match status" value="1"/>
</dbReference>
<gene>
    <name evidence="9" type="ORF">SAMN05661012_04714</name>
    <name evidence="10" type="ORF">SR876_03900</name>
</gene>
<dbReference type="GO" id="GO:0015562">
    <property type="term" value="F:efflux transmembrane transporter activity"/>
    <property type="evidence" value="ECO:0007669"/>
    <property type="project" value="InterPro"/>
</dbReference>
<evidence type="ECO:0000313" key="9">
    <source>
        <dbReference type="EMBL" id="SFW79090.1"/>
    </source>
</evidence>
<evidence type="ECO:0000256" key="1">
    <source>
        <dbReference type="ARBA" id="ARBA00004442"/>
    </source>
</evidence>
<keyword evidence="5" id="KW-0812">Transmembrane</keyword>
<dbReference type="Proteomes" id="UP001326715">
    <property type="component" value="Chromosome"/>
</dbReference>
<dbReference type="PANTHER" id="PTHR30026:SF20">
    <property type="entry name" value="OUTER MEMBRANE PROTEIN TOLC"/>
    <property type="match status" value="1"/>
</dbReference>
<dbReference type="GO" id="GO:1990281">
    <property type="term" value="C:efflux pump complex"/>
    <property type="evidence" value="ECO:0007669"/>
    <property type="project" value="TreeGrafter"/>
</dbReference>
<dbReference type="AlphaFoldDB" id="A0A1K1S4I0"/>
<name>A0A1K1S4I0_9BACT</name>
<evidence type="ECO:0000313" key="10">
    <source>
        <dbReference type="EMBL" id="WQG90626.1"/>
    </source>
</evidence>
<dbReference type="Pfam" id="PF02321">
    <property type="entry name" value="OEP"/>
    <property type="match status" value="2"/>
</dbReference>
<dbReference type="Proteomes" id="UP000183788">
    <property type="component" value="Unassembled WGS sequence"/>
</dbReference>
<dbReference type="InterPro" id="IPR003423">
    <property type="entry name" value="OMP_efflux"/>
</dbReference>
<keyword evidence="12" id="KW-1185">Reference proteome</keyword>
<organism evidence="9 11">
    <name type="scientific">Chitinophaga sancti</name>
    <dbReference type="NCBI Taxonomy" id="1004"/>
    <lineage>
        <taxon>Bacteria</taxon>
        <taxon>Pseudomonadati</taxon>
        <taxon>Bacteroidota</taxon>
        <taxon>Chitinophagia</taxon>
        <taxon>Chitinophagales</taxon>
        <taxon>Chitinophagaceae</taxon>
        <taxon>Chitinophaga</taxon>
    </lineage>
</organism>
<evidence type="ECO:0000313" key="12">
    <source>
        <dbReference type="Proteomes" id="UP001326715"/>
    </source>
</evidence>
<keyword evidence="7" id="KW-0998">Cell outer membrane</keyword>
<dbReference type="Gene3D" id="1.20.1600.10">
    <property type="entry name" value="Outer membrane efflux proteins (OEP)"/>
    <property type="match status" value="1"/>
</dbReference>
<dbReference type="InterPro" id="IPR051906">
    <property type="entry name" value="TolC-like"/>
</dbReference>
<evidence type="ECO:0000256" key="3">
    <source>
        <dbReference type="ARBA" id="ARBA00022448"/>
    </source>
</evidence>
<dbReference type="GO" id="GO:0009279">
    <property type="term" value="C:cell outer membrane"/>
    <property type="evidence" value="ECO:0007669"/>
    <property type="project" value="UniProtKB-SubCell"/>
</dbReference>
<comment type="subcellular location">
    <subcellularLocation>
        <location evidence="1">Cell outer membrane</location>
    </subcellularLocation>
</comment>
<dbReference type="GO" id="GO:0015288">
    <property type="term" value="F:porin activity"/>
    <property type="evidence" value="ECO:0007669"/>
    <property type="project" value="TreeGrafter"/>
</dbReference>
<reference evidence="9 11" key="1">
    <citation type="submission" date="2016-11" db="EMBL/GenBank/DDBJ databases">
        <authorList>
            <person name="Jaros S."/>
            <person name="Januszkiewicz K."/>
            <person name="Wedrychowicz H."/>
        </authorList>
    </citation>
    <scope>NUCLEOTIDE SEQUENCE [LARGE SCALE GENOMIC DNA]</scope>
    <source>
        <strain evidence="9 11">DSM 784</strain>
    </source>
</reference>
<keyword evidence="8" id="KW-0732">Signal</keyword>
<comment type="similarity">
    <text evidence="2">Belongs to the outer membrane factor (OMF) (TC 1.B.17) family.</text>
</comment>
<dbReference type="RefSeq" id="WP_245801830.1">
    <property type="nucleotide sequence ID" value="NZ_CP139972.1"/>
</dbReference>
<feature type="chain" id="PRO_5013199206" evidence="8">
    <location>
        <begin position="21"/>
        <end position="446"/>
    </location>
</feature>
<evidence type="ECO:0000256" key="5">
    <source>
        <dbReference type="ARBA" id="ARBA00022692"/>
    </source>
</evidence>
<evidence type="ECO:0000256" key="7">
    <source>
        <dbReference type="ARBA" id="ARBA00023237"/>
    </source>
</evidence>
<accession>A0A1K1S4I0</accession>
<dbReference type="EMBL" id="FPIZ01000017">
    <property type="protein sequence ID" value="SFW79090.1"/>
    <property type="molecule type" value="Genomic_DNA"/>
</dbReference>
<evidence type="ECO:0000256" key="4">
    <source>
        <dbReference type="ARBA" id="ARBA00022452"/>
    </source>
</evidence>
<evidence type="ECO:0000256" key="6">
    <source>
        <dbReference type="ARBA" id="ARBA00023136"/>
    </source>
</evidence>
<reference evidence="10 12" key="2">
    <citation type="submission" date="2023-11" db="EMBL/GenBank/DDBJ databases">
        <title>MicrobeMod: A computational toolkit for identifying prokaryotic methylation and restriction-modification with nanopore sequencing.</title>
        <authorList>
            <person name="Crits-Christoph A."/>
            <person name="Kang S.C."/>
            <person name="Lee H."/>
            <person name="Ostrov N."/>
        </authorList>
    </citation>
    <scope>NUCLEOTIDE SEQUENCE [LARGE SCALE GENOMIC DNA]</scope>
    <source>
        <strain evidence="10 12">ATCC 23090</strain>
    </source>
</reference>
<dbReference type="PANTHER" id="PTHR30026">
    <property type="entry name" value="OUTER MEMBRANE PROTEIN TOLC"/>
    <property type="match status" value="1"/>
</dbReference>
<feature type="signal peptide" evidence="8">
    <location>
        <begin position="1"/>
        <end position="20"/>
    </location>
</feature>
<proteinExistence type="inferred from homology"/>
<evidence type="ECO:0000256" key="8">
    <source>
        <dbReference type="SAM" id="SignalP"/>
    </source>
</evidence>
<sequence length="446" mass="50474">MMNKKLLVAVLMLITGTAYAQDNWTLKGCIEYGLKNHRSNVVYANEKKAADAKAREALAAYLPGVSIQGSIDDNLKVQETVIPAGIFGDQDIRVAFTKKFNTNPMAQLDQTIFDQSLLTGLKANKYNKESAELNVQQNNETIIYNISSAFAQIFVYREQLAILHTNLDNYHEQMDITRLQVDKGTVLQKELDKVRVDYNNTVSKIHVAESNLTLSYNQLKYEMGYPLTDTIKVDSTEAARSFNGLAIATPDARTFEAASRVDYRISQVNEKLYAIDEQRLRNGIYPRLTAYARYGAIGYGNSLNESFKSLATYSAIGIKLNIPILDFYKRNAQSAQAKYKHLNAIEQLKIDEGKYAMEFQNAWTKVIQEQGNMDNNRRNIELAQSVFNTTNLQYQKGTTDMTDWLNAQNSLKEAQNNYLSSVYNFFLARIDLEKAGGSLKTFYLAL</sequence>
<dbReference type="STRING" id="1004.SAMN05661012_04714"/>
<keyword evidence="6" id="KW-0472">Membrane</keyword>
<protein>
    <submittedName>
        <fullName evidence="9">Outer membrane protein TolC</fullName>
    </submittedName>
    <submittedName>
        <fullName evidence="10">TolC family protein</fullName>
    </submittedName>
</protein>
<keyword evidence="4" id="KW-1134">Transmembrane beta strand</keyword>
<evidence type="ECO:0000313" key="11">
    <source>
        <dbReference type="Proteomes" id="UP000183788"/>
    </source>
</evidence>
<dbReference type="EMBL" id="CP140154">
    <property type="protein sequence ID" value="WQG90626.1"/>
    <property type="molecule type" value="Genomic_DNA"/>
</dbReference>